<dbReference type="AlphaFoldDB" id="V4HXX7"/>
<keyword evidence="1" id="KW-0812">Transmembrane</keyword>
<name>V4HXX7_PSEL2</name>
<reference evidence="2 3" key="1">
    <citation type="submission" date="2013-07" db="EMBL/GenBank/DDBJ databases">
        <title>Draft genome sequence of Pseudoalteromonas luteoviolacea 2ta16.</title>
        <authorList>
            <person name="Allen E.E."/>
            <person name="Azam F."/>
            <person name="Podell S."/>
        </authorList>
    </citation>
    <scope>NUCLEOTIDE SEQUENCE [LARGE SCALE GENOMIC DNA]</scope>
    <source>
        <strain evidence="2 3">2ta16</strain>
    </source>
</reference>
<feature type="transmembrane region" description="Helical" evidence="1">
    <location>
        <begin position="12"/>
        <end position="32"/>
    </location>
</feature>
<dbReference type="EMBL" id="AUSV01000013">
    <property type="protein sequence ID" value="ESP94663.1"/>
    <property type="molecule type" value="Genomic_DNA"/>
</dbReference>
<keyword evidence="1" id="KW-1133">Transmembrane helix</keyword>
<proteinExistence type="predicted"/>
<feature type="transmembrane region" description="Helical" evidence="1">
    <location>
        <begin position="73"/>
        <end position="94"/>
    </location>
</feature>
<dbReference type="Proteomes" id="UP000017820">
    <property type="component" value="Unassembled WGS sequence"/>
</dbReference>
<evidence type="ECO:0000313" key="3">
    <source>
        <dbReference type="Proteomes" id="UP000017820"/>
    </source>
</evidence>
<feature type="transmembrane region" description="Helical" evidence="1">
    <location>
        <begin position="44"/>
        <end position="66"/>
    </location>
</feature>
<protein>
    <submittedName>
        <fullName evidence="2">Uncharacterized protein</fullName>
    </submittedName>
</protein>
<accession>V4HXX7</accession>
<gene>
    <name evidence="2" type="ORF">PL2TA16_00663</name>
</gene>
<sequence>MGILTGNFTGKTRLWIVFWIHNMFIGTIVNRLTEEFASQTPAVFYAWLSFVILWCIWVCVGLWQCAFNAKYRFWGYILRPFVVLCSIYLLYSFYTAFSM</sequence>
<evidence type="ECO:0000256" key="1">
    <source>
        <dbReference type="SAM" id="Phobius"/>
    </source>
</evidence>
<keyword evidence="1" id="KW-0472">Membrane</keyword>
<comment type="caution">
    <text evidence="2">The sequence shown here is derived from an EMBL/GenBank/DDBJ whole genome shotgun (WGS) entry which is preliminary data.</text>
</comment>
<organism evidence="2 3">
    <name type="scientific">Pseudoalteromonas luteoviolacea (strain 2ta16)</name>
    <dbReference type="NCBI Taxonomy" id="1353533"/>
    <lineage>
        <taxon>Bacteria</taxon>
        <taxon>Pseudomonadati</taxon>
        <taxon>Pseudomonadota</taxon>
        <taxon>Gammaproteobacteria</taxon>
        <taxon>Alteromonadales</taxon>
        <taxon>Pseudoalteromonadaceae</taxon>
        <taxon>Pseudoalteromonas</taxon>
    </lineage>
</organism>
<evidence type="ECO:0000313" key="2">
    <source>
        <dbReference type="EMBL" id="ESP94663.1"/>
    </source>
</evidence>